<comment type="similarity">
    <text evidence="1 2">Belongs to the enoyl-CoA hydratase/isomerase family.</text>
</comment>
<dbReference type="InterPro" id="IPR001753">
    <property type="entry name" value="Enoyl-CoA_hydra/iso"/>
</dbReference>
<feature type="compositionally biased region" description="Basic and acidic residues" evidence="3">
    <location>
        <begin position="12"/>
        <end position="35"/>
    </location>
</feature>
<dbReference type="FunFam" id="3.90.226.10:FF:000036">
    <property type="entry name" value="p-hydroxycinnamoyl CoA hydratase/lyase"/>
    <property type="match status" value="1"/>
</dbReference>
<dbReference type="GO" id="GO:0016829">
    <property type="term" value="F:lyase activity"/>
    <property type="evidence" value="ECO:0007669"/>
    <property type="project" value="UniProtKB-KW"/>
</dbReference>
<dbReference type="PANTHER" id="PTHR42964">
    <property type="entry name" value="ENOYL-COA HYDRATASE"/>
    <property type="match status" value="1"/>
</dbReference>
<comment type="caution">
    <text evidence="4">The sequence shown here is derived from an EMBL/GenBank/DDBJ whole genome shotgun (WGS) entry which is preliminary data.</text>
</comment>
<dbReference type="Gene3D" id="3.90.226.10">
    <property type="entry name" value="2-enoyl-CoA Hydratase, Chain A, domain 1"/>
    <property type="match status" value="1"/>
</dbReference>
<evidence type="ECO:0000256" key="1">
    <source>
        <dbReference type="ARBA" id="ARBA00005254"/>
    </source>
</evidence>
<accession>A0A3M3M664</accession>
<feature type="compositionally biased region" description="Polar residues" evidence="3">
    <location>
        <begin position="1"/>
        <end position="11"/>
    </location>
</feature>
<dbReference type="InterPro" id="IPR051683">
    <property type="entry name" value="Enoyl-CoA_Hydratase/Isomerase"/>
</dbReference>
<dbReference type="NCBIfam" id="NF006588">
    <property type="entry name" value="PRK09120.1"/>
    <property type="match status" value="1"/>
</dbReference>
<dbReference type="EMBL" id="RBOW01000012">
    <property type="protein sequence ID" value="RMN43050.1"/>
    <property type="molecule type" value="Genomic_DNA"/>
</dbReference>
<dbReference type="GO" id="GO:0008300">
    <property type="term" value="P:isoprenoid catabolic process"/>
    <property type="evidence" value="ECO:0007669"/>
    <property type="project" value="TreeGrafter"/>
</dbReference>
<dbReference type="SUPFAM" id="SSF52096">
    <property type="entry name" value="ClpP/crotonase"/>
    <property type="match status" value="1"/>
</dbReference>
<evidence type="ECO:0000256" key="2">
    <source>
        <dbReference type="RuleBase" id="RU003707"/>
    </source>
</evidence>
<dbReference type="InterPro" id="IPR029045">
    <property type="entry name" value="ClpP/crotonase-like_dom_sf"/>
</dbReference>
<dbReference type="AlphaFoldDB" id="A0A3M3M664"/>
<dbReference type="CDD" id="cd06558">
    <property type="entry name" value="crotonase-like"/>
    <property type="match status" value="1"/>
</dbReference>
<sequence>MPPNLKSSPQSRIREHCHEPLRRSLDNRQGRDRTGHRVGHSQPAGKRNAMSPTLNREMIDVLETLEQDPDAGVLVLTGAGEAWTAGMDLKEYFREVDAGPEILQEKIRREASQWQWKLLRMYAKPTIAMVNGWCFGGGFSPLVACDLAICADEATFGLSEINWGIPPGNLVSKAMADTVGHRQSLYYIMTGKTFDGKKAAEMGLVNESVPLAQLRQVTIDLALNLLEKNPVVLRAAKHGFKRCRELTWEQNEDYLYAKLDQSRLLDKEGGREQGMKQFLDDKSIKPGLETYKREL</sequence>
<dbReference type="InterPro" id="IPR018376">
    <property type="entry name" value="Enoyl-CoA_hyd/isom_CS"/>
</dbReference>
<dbReference type="PANTHER" id="PTHR42964:SF1">
    <property type="entry name" value="POLYKETIDE BIOSYNTHESIS ENOYL-COA HYDRATASE PKSH-RELATED"/>
    <property type="match status" value="1"/>
</dbReference>
<protein>
    <submittedName>
        <fullName evidence="4">4-hydroxycinnamoyl CoA hydratase/lyase</fullName>
    </submittedName>
</protein>
<feature type="region of interest" description="Disordered" evidence="3">
    <location>
        <begin position="1"/>
        <end position="53"/>
    </location>
</feature>
<reference evidence="4 5" key="1">
    <citation type="submission" date="2018-08" db="EMBL/GenBank/DDBJ databases">
        <title>Recombination of ecologically and evolutionarily significant loci maintains genetic cohesion in the Pseudomonas syringae species complex.</title>
        <authorList>
            <person name="Dillon M."/>
            <person name="Thakur S."/>
            <person name="Almeida R.N.D."/>
            <person name="Weir B.S."/>
            <person name="Guttman D.S."/>
        </authorList>
    </citation>
    <scope>NUCLEOTIDE SEQUENCE [LARGE SCALE GENOMIC DNA]</scope>
    <source>
        <strain evidence="4 5">ICMP 2821</strain>
    </source>
</reference>
<organism evidence="4 5">
    <name type="scientific">Pseudomonas cannabina</name>
    <dbReference type="NCBI Taxonomy" id="86840"/>
    <lineage>
        <taxon>Bacteria</taxon>
        <taxon>Pseudomonadati</taxon>
        <taxon>Pseudomonadota</taxon>
        <taxon>Gammaproteobacteria</taxon>
        <taxon>Pseudomonadales</taxon>
        <taxon>Pseudomonadaceae</taxon>
        <taxon>Pseudomonas</taxon>
    </lineage>
</organism>
<dbReference type="PROSITE" id="PS00166">
    <property type="entry name" value="ENOYL_COA_HYDRATASE"/>
    <property type="match status" value="1"/>
</dbReference>
<gene>
    <name evidence="4" type="ORF">ALQ64_100349</name>
</gene>
<proteinExistence type="inferred from homology"/>
<evidence type="ECO:0000313" key="4">
    <source>
        <dbReference type="EMBL" id="RMN43050.1"/>
    </source>
</evidence>
<dbReference type="Proteomes" id="UP000281372">
    <property type="component" value="Unassembled WGS sequence"/>
</dbReference>
<dbReference type="Gene3D" id="6.10.250.2850">
    <property type="match status" value="1"/>
</dbReference>
<dbReference type="Pfam" id="PF00378">
    <property type="entry name" value="ECH_1"/>
    <property type="match status" value="1"/>
</dbReference>
<keyword evidence="4" id="KW-0456">Lyase</keyword>
<name>A0A3M3M664_PSECA</name>
<evidence type="ECO:0000256" key="3">
    <source>
        <dbReference type="SAM" id="MobiDB-lite"/>
    </source>
</evidence>
<evidence type="ECO:0000313" key="5">
    <source>
        <dbReference type="Proteomes" id="UP000281372"/>
    </source>
</evidence>